<accession>K0R7I3</accession>
<dbReference type="Pfam" id="PF00447">
    <property type="entry name" value="HSF_DNA-bind"/>
    <property type="match status" value="1"/>
</dbReference>
<organism evidence="4 5">
    <name type="scientific">Thalassiosira oceanica</name>
    <name type="common">Marine diatom</name>
    <dbReference type="NCBI Taxonomy" id="159749"/>
    <lineage>
        <taxon>Eukaryota</taxon>
        <taxon>Sar</taxon>
        <taxon>Stramenopiles</taxon>
        <taxon>Ochrophyta</taxon>
        <taxon>Bacillariophyta</taxon>
        <taxon>Coscinodiscophyceae</taxon>
        <taxon>Thalassiosirophycidae</taxon>
        <taxon>Thalassiosirales</taxon>
        <taxon>Thalassiosiraceae</taxon>
        <taxon>Thalassiosira</taxon>
    </lineage>
</organism>
<dbReference type="OrthoDB" id="60033at2759"/>
<dbReference type="GO" id="GO:0003700">
    <property type="term" value="F:DNA-binding transcription factor activity"/>
    <property type="evidence" value="ECO:0007669"/>
    <property type="project" value="InterPro"/>
</dbReference>
<comment type="caution">
    <text evidence="4">The sequence shown here is derived from an EMBL/GenBank/DDBJ whole genome shotgun (WGS) entry which is preliminary data.</text>
</comment>
<name>K0R7I3_THAOC</name>
<dbReference type="GO" id="GO:0043565">
    <property type="term" value="F:sequence-specific DNA binding"/>
    <property type="evidence" value="ECO:0007669"/>
    <property type="project" value="InterPro"/>
</dbReference>
<keyword evidence="5" id="KW-1185">Reference proteome</keyword>
<proteinExistence type="predicted"/>
<dbReference type="EMBL" id="AGNL01045328">
    <property type="protein sequence ID" value="EJK48890.1"/>
    <property type="molecule type" value="Genomic_DNA"/>
</dbReference>
<dbReference type="eggNOG" id="KOG0627">
    <property type="taxonomic scope" value="Eukaryota"/>
</dbReference>
<evidence type="ECO:0000313" key="5">
    <source>
        <dbReference type="Proteomes" id="UP000266841"/>
    </source>
</evidence>
<dbReference type="Gene3D" id="1.10.10.10">
    <property type="entry name" value="Winged helix-like DNA-binding domain superfamily/Winged helix DNA-binding domain"/>
    <property type="match status" value="1"/>
</dbReference>
<protein>
    <recommendedName>
        <fullName evidence="3">HSF-type DNA-binding domain-containing protein</fullName>
    </recommendedName>
</protein>
<feature type="domain" description="HSF-type DNA-binding" evidence="3">
    <location>
        <begin position="71"/>
        <end position="124"/>
    </location>
</feature>
<reference evidence="4 5" key="1">
    <citation type="journal article" date="2012" name="Genome Biol.">
        <title>Genome and low-iron response of an oceanic diatom adapted to chronic iron limitation.</title>
        <authorList>
            <person name="Lommer M."/>
            <person name="Specht M."/>
            <person name="Roy A.S."/>
            <person name="Kraemer L."/>
            <person name="Andreson R."/>
            <person name="Gutowska M.A."/>
            <person name="Wolf J."/>
            <person name="Bergner S.V."/>
            <person name="Schilhabel M.B."/>
            <person name="Klostermeier U.C."/>
            <person name="Beiko R.G."/>
            <person name="Rosenstiel P."/>
            <person name="Hippler M."/>
            <person name="Laroche J."/>
        </authorList>
    </citation>
    <scope>NUCLEOTIDE SEQUENCE [LARGE SCALE GENOMIC DNA]</scope>
    <source>
        <strain evidence="4 5">CCMP1005</strain>
    </source>
</reference>
<evidence type="ECO:0000256" key="1">
    <source>
        <dbReference type="ARBA" id="ARBA00023125"/>
    </source>
</evidence>
<dbReference type="InterPro" id="IPR000232">
    <property type="entry name" value="HSF_DNA-bd"/>
</dbReference>
<feature type="compositionally biased region" description="Polar residues" evidence="2">
    <location>
        <begin position="142"/>
        <end position="159"/>
    </location>
</feature>
<evidence type="ECO:0000256" key="2">
    <source>
        <dbReference type="SAM" id="MobiDB-lite"/>
    </source>
</evidence>
<dbReference type="AlphaFoldDB" id="K0R7I3"/>
<sequence>MGKGSAEAIAALTGFVKNLYDMIQGGDNDAIEKPYESRRDVLASDLYWLAATECLTDQLLIPGQPIIWNLDLYIQWLPNGEAFRVLDVERLESETLPKFFRHSKFQLKRRTCSAYDARKTNQALPSVSYVDGMVIFSEDQLGRNSRSPSPTERSKQTPGSHFHRVVSDDAGMNERGVSPISSEGYCSSDDSTAVSAPVKRCYYRRKRNENAEESALGGQPIGEIAQDQDHLSVVAEVKRDLQYVCANHDESKITSKQTRKKARDRCSNLPWFRERYGLNGARSVFGLEKPQDHYFGQGKFDLVTYEYEEGDYLYGTTLQSETGQATLVTPSRTDERCTELNSPSKSEISAIVEAIEKGGVVGPDHNAATRSLLSSLLEFCLDTSPNDPVLDRKVSSHLALNSFLAREFEQYVNALSGDSESREMIPEELRRDFRMFAGNMMQSMESDCSSLITPSLNGTIKQCAAAWSRI</sequence>
<evidence type="ECO:0000313" key="4">
    <source>
        <dbReference type="EMBL" id="EJK48890.1"/>
    </source>
</evidence>
<dbReference type="OMA" id="NNEYHEE"/>
<keyword evidence="1" id="KW-0238">DNA-binding</keyword>
<dbReference type="Proteomes" id="UP000266841">
    <property type="component" value="Unassembled WGS sequence"/>
</dbReference>
<dbReference type="InterPro" id="IPR036388">
    <property type="entry name" value="WH-like_DNA-bd_sf"/>
</dbReference>
<gene>
    <name evidence="4" type="ORF">THAOC_32276</name>
</gene>
<feature type="region of interest" description="Disordered" evidence="2">
    <location>
        <begin position="140"/>
        <end position="173"/>
    </location>
</feature>
<evidence type="ECO:0000259" key="3">
    <source>
        <dbReference type="Pfam" id="PF00447"/>
    </source>
</evidence>